<dbReference type="Proteomes" id="UP000101521">
    <property type="component" value="Segment"/>
</dbReference>
<keyword evidence="6" id="KW-1185">Reference proteome</keyword>
<feature type="repeat" description="ANK" evidence="3">
    <location>
        <begin position="396"/>
        <end position="428"/>
    </location>
</feature>
<keyword evidence="1" id="KW-0677">Repeat</keyword>
<dbReference type="PROSITE" id="PS50181">
    <property type="entry name" value="FBOX"/>
    <property type="match status" value="1"/>
</dbReference>
<feature type="repeat" description="ANK" evidence="3">
    <location>
        <begin position="463"/>
        <end position="495"/>
    </location>
</feature>
<sequence>MSVSNKVKKLFNFICKNDVVSVKNYLEKGVNPNEKNKDNCTMLYIAVEHRHIDIIKLLLDRGADPNIYSSNCMTPLHSVAVIIPIGKILKLITKYGNLVTLTNYLSTFFVYNETKNIEIAKMLIQNGALVNTNNMKNITPLHIASSSGSYKMVELLLSHGANVNALNSYGETPLHYSVSINDLNVTGLLIENGTNVNVANKDSITALLIAVEIGSIELVRLLLDKGADTSTIGLERFKLYVTEVKENSNLLKYFNTNNVNTNLTIINEYIASELYDWNRYSATSKLMFRSRFEPCTVPVTLATRKGSKELLEILLEYGCNPDICEKTSTSAMHYAVIKKHYKLLKILIRYDAYADIRDIQQNTPAHYAAKLPISESCKYLKLLRLGGASFNLTNRKGRTPLHIACKYDNTEAVKYLVENGCNTKIVDVLSFTPLNYAVYYERVDTVKILLESRCVDPSLCDYKDVSPIMQAIRRNNKNIIKMLLNAGADIKPINECYGLHMLAALHNKDLLKWLLCTISGLEVNSVDNHYVPLASYVAELSDTRIMDILIEKGLDLNKVLGSNETVFTIIFSDTTGLRKPIIELLISQIAIQDEDSTEGFKINKNMIQTDKYLLQIYYECKNQVSKMKKITLGDKFTMIDIYRNRRYINVNLLARYAKQLSAIDLCELSIYRKYLEILIKSAIKRYEILNVAKDAMDNILCIKNRYYWNLLPLEIQYNILEYLDSKDLVSLIHNSTVNEINLSHVFI</sequence>
<feature type="repeat" description="ANK" evidence="3">
    <location>
        <begin position="38"/>
        <end position="70"/>
    </location>
</feature>
<dbReference type="GeneID" id="19737956"/>
<dbReference type="SUPFAM" id="SSF48403">
    <property type="entry name" value="Ankyrin repeat"/>
    <property type="match status" value="3"/>
</dbReference>
<name>A0A068EEJ5_9POXV</name>
<dbReference type="PANTHER" id="PTHR24178:SF9">
    <property type="entry name" value="ANK_REP_REGION DOMAIN-CONTAINING PROTEIN"/>
    <property type="match status" value="1"/>
</dbReference>
<evidence type="ECO:0000256" key="2">
    <source>
        <dbReference type="ARBA" id="ARBA00023043"/>
    </source>
</evidence>
<dbReference type="Pfam" id="PF12796">
    <property type="entry name" value="Ank_2"/>
    <property type="match status" value="3"/>
</dbReference>
<dbReference type="PANTHER" id="PTHR24178">
    <property type="entry name" value="MOLTING PROTEIN MLT-4"/>
    <property type="match status" value="1"/>
</dbReference>
<proteinExistence type="predicted"/>
<feature type="repeat" description="ANK" evidence="3">
    <location>
        <begin position="202"/>
        <end position="234"/>
    </location>
</feature>
<dbReference type="InterPro" id="IPR001810">
    <property type="entry name" value="F-box_dom"/>
</dbReference>
<dbReference type="InterPro" id="IPR036770">
    <property type="entry name" value="Ankyrin_rpt-contain_sf"/>
</dbReference>
<dbReference type="InterPro" id="IPR018272">
    <property type="entry name" value="PRANC_domain"/>
</dbReference>
<dbReference type="Pfam" id="PF09372">
    <property type="entry name" value="PRANC"/>
    <property type="match status" value="1"/>
</dbReference>
<dbReference type="Pfam" id="PF00023">
    <property type="entry name" value="Ank"/>
    <property type="match status" value="2"/>
</dbReference>
<accession>A0A068EEJ5</accession>
<evidence type="ECO:0000313" key="6">
    <source>
        <dbReference type="Proteomes" id="UP000101521"/>
    </source>
</evidence>
<keyword evidence="2 3" id="KW-0040">ANK repeat</keyword>
<feature type="repeat" description="ANK" evidence="3">
    <location>
        <begin position="327"/>
        <end position="359"/>
    </location>
</feature>
<dbReference type="EMBL" id="KJ801920">
    <property type="protein sequence ID" value="AID46724.1"/>
    <property type="molecule type" value="Genomic_DNA"/>
</dbReference>
<organism evidence="5 6">
    <name type="scientific">Pigeonpox virus</name>
    <dbReference type="NCBI Taxonomy" id="10264"/>
    <lineage>
        <taxon>Viruses</taxon>
        <taxon>Varidnaviria</taxon>
        <taxon>Bamfordvirae</taxon>
        <taxon>Nucleocytoviricota</taxon>
        <taxon>Pokkesviricetes</taxon>
        <taxon>Chitovirales</taxon>
        <taxon>Poxviridae</taxon>
        <taxon>Chordopoxvirinae</taxon>
        <taxon>Avipoxvirus</taxon>
        <taxon>Avipoxvirus pigeonpox</taxon>
    </lineage>
</organism>
<dbReference type="Gene3D" id="1.25.40.20">
    <property type="entry name" value="Ankyrin repeat-containing domain"/>
    <property type="match status" value="3"/>
</dbReference>
<dbReference type="InterPro" id="IPR002110">
    <property type="entry name" value="Ankyrin_rpt"/>
</dbReference>
<feature type="repeat" description="ANK" evidence="3">
    <location>
        <begin position="136"/>
        <end position="168"/>
    </location>
</feature>
<protein>
    <submittedName>
        <fullName evidence="5">Ankyrin repeat protein</fullName>
    </submittedName>
</protein>
<evidence type="ECO:0000256" key="1">
    <source>
        <dbReference type="ARBA" id="ARBA00022737"/>
    </source>
</evidence>
<evidence type="ECO:0000313" key="5">
    <source>
        <dbReference type="EMBL" id="AID46724.1"/>
    </source>
</evidence>
<gene>
    <name evidence="5" type="ORF">fep_228</name>
</gene>
<evidence type="ECO:0000259" key="4">
    <source>
        <dbReference type="PROSITE" id="PS50181"/>
    </source>
</evidence>
<feature type="domain" description="F-box" evidence="4">
    <location>
        <begin position="705"/>
        <end position="731"/>
    </location>
</feature>
<dbReference type="SMART" id="SM00248">
    <property type="entry name" value="ANK"/>
    <property type="match status" value="13"/>
</dbReference>
<dbReference type="RefSeq" id="YP_009046448.1">
    <property type="nucleotide sequence ID" value="NC_024447.1"/>
</dbReference>
<dbReference type="KEGG" id="vg:19737956"/>
<evidence type="ECO:0000256" key="3">
    <source>
        <dbReference type="PROSITE-ProRule" id="PRU00023"/>
    </source>
</evidence>
<feature type="repeat" description="ANK" evidence="3">
    <location>
        <begin position="169"/>
        <end position="201"/>
    </location>
</feature>
<dbReference type="PROSITE" id="PS50297">
    <property type="entry name" value="ANK_REP_REGION"/>
    <property type="match status" value="6"/>
</dbReference>
<dbReference type="PROSITE" id="PS50088">
    <property type="entry name" value="ANK_REPEAT"/>
    <property type="match status" value="7"/>
</dbReference>
<reference evidence="5 6" key="1">
    <citation type="journal article" date="2014" name="BMC Genomics">
        <title>The complete genome sequences of poxviruses isolated from a penguin and a pigeon in South Africa and comparison to other sequenced avipoxviruses.</title>
        <authorList>
            <person name="Offerman K."/>
            <person name="Carulei O."/>
            <person name="van der Walt A.P."/>
            <person name="Douglass N."/>
            <person name="Williamson A.L."/>
        </authorList>
    </citation>
    <scope>NUCLEOTIDE SEQUENCE [LARGE SCALE GENOMIC DNA]</scope>
    <source>
        <strain evidence="5">FeP2</strain>
    </source>
</reference>
<dbReference type="PRINTS" id="PR01415">
    <property type="entry name" value="ANKYRIN"/>
</dbReference>